<dbReference type="EMBL" id="JABTTQ020002033">
    <property type="protein sequence ID" value="KAK6126609.1"/>
    <property type="molecule type" value="Genomic_DNA"/>
</dbReference>
<feature type="compositionally biased region" description="Basic residues" evidence="4">
    <location>
        <begin position="46"/>
        <end position="55"/>
    </location>
</feature>
<gene>
    <name evidence="6" type="ORF">DH2020_039655</name>
</gene>
<keyword evidence="2 3" id="KW-0539">Nucleus</keyword>
<comment type="caution">
    <text evidence="6">The sequence shown here is derived from an EMBL/GenBank/DDBJ whole genome shotgun (WGS) entry which is preliminary data.</text>
</comment>
<evidence type="ECO:0000256" key="2">
    <source>
        <dbReference type="ARBA" id="ARBA00023242"/>
    </source>
</evidence>
<feature type="domain" description="CCT" evidence="5">
    <location>
        <begin position="341"/>
        <end position="383"/>
    </location>
</feature>
<evidence type="ECO:0000256" key="4">
    <source>
        <dbReference type="SAM" id="MobiDB-lite"/>
    </source>
</evidence>
<evidence type="ECO:0000256" key="3">
    <source>
        <dbReference type="PROSITE-ProRule" id="PRU00357"/>
    </source>
</evidence>
<evidence type="ECO:0000313" key="6">
    <source>
        <dbReference type="EMBL" id="KAK6126609.1"/>
    </source>
</evidence>
<evidence type="ECO:0000313" key="7">
    <source>
        <dbReference type="Proteomes" id="UP001318860"/>
    </source>
</evidence>
<dbReference type="InterPro" id="IPR052453">
    <property type="entry name" value="CONSTANS-like_ZF"/>
</dbReference>
<dbReference type="PANTHER" id="PTHR31874">
    <property type="entry name" value="CCT MOTIF FAMILY PROTEIN, EXPRESSED"/>
    <property type="match status" value="1"/>
</dbReference>
<comment type="subcellular location">
    <subcellularLocation>
        <location evidence="1 3">Nucleus</location>
    </subcellularLocation>
</comment>
<organism evidence="6 7">
    <name type="scientific">Rehmannia glutinosa</name>
    <name type="common">Chinese foxglove</name>
    <dbReference type="NCBI Taxonomy" id="99300"/>
    <lineage>
        <taxon>Eukaryota</taxon>
        <taxon>Viridiplantae</taxon>
        <taxon>Streptophyta</taxon>
        <taxon>Embryophyta</taxon>
        <taxon>Tracheophyta</taxon>
        <taxon>Spermatophyta</taxon>
        <taxon>Magnoliopsida</taxon>
        <taxon>eudicotyledons</taxon>
        <taxon>Gunneridae</taxon>
        <taxon>Pentapetalae</taxon>
        <taxon>asterids</taxon>
        <taxon>lamiids</taxon>
        <taxon>Lamiales</taxon>
        <taxon>Orobanchaceae</taxon>
        <taxon>Rehmannieae</taxon>
        <taxon>Rehmannia</taxon>
    </lineage>
</organism>
<reference evidence="6 7" key="1">
    <citation type="journal article" date="2021" name="Comput. Struct. Biotechnol. J.">
        <title>De novo genome assembly of the potent medicinal plant Rehmannia glutinosa using nanopore technology.</title>
        <authorList>
            <person name="Ma L."/>
            <person name="Dong C."/>
            <person name="Song C."/>
            <person name="Wang X."/>
            <person name="Zheng X."/>
            <person name="Niu Y."/>
            <person name="Chen S."/>
            <person name="Feng W."/>
        </authorList>
    </citation>
    <scope>NUCLEOTIDE SEQUENCE [LARGE SCALE GENOMIC DNA]</scope>
    <source>
        <strain evidence="6">DH-2019</strain>
    </source>
</reference>
<proteinExistence type="predicted"/>
<feature type="region of interest" description="Disordered" evidence="4">
    <location>
        <begin position="24"/>
        <end position="57"/>
    </location>
</feature>
<protein>
    <recommendedName>
        <fullName evidence="5">CCT domain-containing protein</fullName>
    </recommendedName>
</protein>
<evidence type="ECO:0000259" key="5">
    <source>
        <dbReference type="PROSITE" id="PS51017"/>
    </source>
</evidence>
<accession>A0ABR0UVA1</accession>
<dbReference type="InterPro" id="IPR010402">
    <property type="entry name" value="CCT_domain"/>
</dbReference>
<keyword evidence="7" id="KW-1185">Reference proteome</keyword>
<dbReference type="Proteomes" id="UP001318860">
    <property type="component" value="Unassembled WGS sequence"/>
</dbReference>
<sequence length="388" mass="43487">MSSILSGGGRAYRLDLDLIKSPTSSWTSNSSSLSESSNSPVAISTRKTRTPRKRPNQTYNEAASILSTAYPKIFPTKHLTKPCKFTKPHDNQNPFPFEPSDLLMPLQVIDSSGYLLPILKTPDSFPIRPKNLHSFDKPCHSRGEINSLQICDDFEEDFDAESILDEEIEEGIDSIMGNSNTNNETVVDSNNCNSMQLSNTCCYGYPVGLGFDFGYGMRRELSAMRNVDERDDWWRFPSVNLADITQKIAKIPVEKKKKKKNKQNSFAATAKENLASTASSKDIHRTGGGLRLKLNYDDVLNAWSDKGSPFSGDGPAEESAGNDVQARLAQIDLFPENGAARGAIVLRYKEKRRTRLISKKIRYQVRKVNADQRPRMKVKCYGKQSKQQ</sequence>
<feature type="compositionally biased region" description="Low complexity" evidence="4">
    <location>
        <begin position="24"/>
        <end position="40"/>
    </location>
</feature>
<dbReference type="PROSITE" id="PS51017">
    <property type="entry name" value="CCT"/>
    <property type="match status" value="1"/>
</dbReference>
<dbReference type="PANTHER" id="PTHR31874:SF10">
    <property type="entry name" value="PROTEIN CHLOROPLAST IMPORT APPARATUS 2"/>
    <property type="match status" value="1"/>
</dbReference>
<name>A0ABR0UVA1_REHGL</name>
<evidence type="ECO:0000256" key="1">
    <source>
        <dbReference type="ARBA" id="ARBA00004123"/>
    </source>
</evidence>
<dbReference type="Pfam" id="PF06203">
    <property type="entry name" value="CCT"/>
    <property type="match status" value="1"/>
</dbReference>